<sequence>MKILITGCAGFLGFSLARRLLEKGEEIIGIDNLNAYYSVALKEARLGLLRDSPSFRFEKLDLRNQKPIEELVRRERPQAIVHFAAQAGVRYSLREPAAYVEDNVLGTVHLLEAARRIVPLPHLLYASSSSVYGLNGSLPFSVKDSASHPASVYAATKRSGELLIHAYSHLYRLPATGLRFFTVYGPWGRPDMAYFSFTRAILRGEPIEVYGRGELRRDFTYVDDVIEAVARLIPRSALPDPGWDPIHPDPSCSSAPYRIFNVGNRAPLSVRELIEAIERAAGGKAILRYSPMPPGDVTATAADTTELEAEAGFTPNTPLSVGIERFVSWYREVVANRLEA</sequence>
<dbReference type="Gene3D" id="3.40.50.720">
    <property type="entry name" value="NAD(P)-binding Rossmann-like Domain"/>
    <property type="match status" value="1"/>
</dbReference>
<dbReference type="PRINTS" id="PR01713">
    <property type="entry name" value="NUCEPIMERASE"/>
</dbReference>
<reference evidence="3" key="1">
    <citation type="submission" date="2019-09" db="EMBL/GenBank/DDBJ databases">
        <authorList>
            <person name="Cremers G."/>
        </authorList>
    </citation>
    <scope>NUCLEOTIDE SEQUENCE [LARGE SCALE GENOMIC DNA]</scope>
    <source>
        <strain evidence="3">3B</strain>
    </source>
</reference>
<keyword evidence="3" id="KW-0413">Isomerase</keyword>
<organism evidence="3 4">
    <name type="scientific">Methylacidimicrobium cyclopophantes</name>
    <dbReference type="NCBI Taxonomy" id="1041766"/>
    <lineage>
        <taxon>Bacteria</taxon>
        <taxon>Pseudomonadati</taxon>
        <taxon>Verrucomicrobiota</taxon>
        <taxon>Methylacidimicrobium</taxon>
    </lineage>
</organism>
<evidence type="ECO:0000256" key="1">
    <source>
        <dbReference type="ARBA" id="ARBA00023027"/>
    </source>
</evidence>
<gene>
    <name evidence="3" type="primary">E5.1.3.6</name>
    <name evidence="3" type="ORF">MAMC_00404</name>
</gene>
<dbReference type="GO" id="GO:0050378">
    <property type="term" value="F:UDP-glucuronate 4-epimerase activity"/>
    <property type="evidence" value="ECO:0007669"/>
    <property type="project" value="UniProtKB-EC"/>
</dbReference>
<evidence type="ECO:0000313" key="4">
    <source>
        <dbReference type="Proteomes" id="UP000381693"/>
    </source>
</evidence>
<dbReference type="PANTHER" id="PTHR43574">
    <property type="entry name" value="EPIMERASE-RELATED"/>
    <property type="match status" value="1"/>
</dbReference>
<dbReference type="SUPFAM" id="SSF51735">
    <property type="entry name" value="NAD(P)-binding Rossmann-fold domains"/>
    <property type="match status" value="1"/>
</dbReference>
<dbReference type="OrthoDB" id="9811743at2"/>
<dbReference type="RefSeq" id="WP_142524513.1">
    <property type="nucleotide sequence ID" value="NZ_CABFUZ020000080.1"/>
</dbReference>
<dbReference type="Proteomes" id="UP000381693">
    <property type="component" value="Unassembled WGS sequence"/>
</dbReference>
<name>A0A5E6M9Q8_9BACT</name>
<keyword evidence="4" id="KW-1185">Reference proteome</keyword>
<dbReference type="AlphaFoldDB" id="A0A5E6M9Q8"/>
<keyword evidence="1" id="KW-0520">NAD</keyword>
<protein>
    <submittedName>
        <fullName evidence="3">UDP-glucuronate 4-epimerase</fullName>
        <ecNumber evidence="3">5.1.3.6</ecNumber>
    </submittedName>
</protein>
<dbReference type="InterPro" id="IPR036291">
    <property type="entry name" value="NAD(P)-bd_dom_sf"/>
</dbReference>
<feature type="domain" description="NAD-dependent epimerase/dehydratase" evidence="2">
    <location>
        <begin position="3"/>
        <end position="235"/>
    </location>
</feature>
<proteinExistence type="predicted"/>
<dbReference type="Pfam" id="PF01370">
    <property type="entry name" value="Epimerase"/>
    <property type="match status" value="1"/>
</dbReference>
<dbReference type="EMBL" id="CABFUZ020000080">
    <property type="protein sequence ID" value="VVM05093.1"/>
    <property type="molecule type" value="Genomic_DNA"/>
</dbReference>
<dbReference type="InterPro" id="IPR001509">
    <property type="entry name" value="Epimerase_deHydtase"/>
</dbReference>
<comment type="caution">
    <text evidence="3">The sequence shown here is derived from an EMBL/GenBank/DDBJ whole genome shotgun (WGS) entry which is preliminary data.</text>
</comment>
<accession>A0A5E6M9Q8</accession>
<evidence type="ECO:0000259" key="2">
    <source>
        <dbReference type="Pfam" id="PF01370"/>
    </source>
</evidence>
<dbReference type="EC" id="5.1.3.6" evidence="3"/>
<evidence type="ECO:0000313" key="3">
    <source>
        <dbReference type="EMBL" id="VVM05093.1"/>
    </source>
</evidence>